<evidence type="ECO:0000256" key="4">
    <source>
        <dbReference type="ARBA" id="ARBA00022530"/>
    </source>
</evidence>
<dbReference type="InterPro" id="IPR000742">
    <property type="entry name" value="EGF"/>
</dbReference>
<dbReference type="AlphaFoldDB" id="A0ABD1KXN0"/>
<dbReference type="CDD" id="cd00054">
    <property type="entry name" value="EGF_CA"/>
    <property type="match status" value="3"/>
</dbReference>
<dbReference type="Proteomes" id="UP001591681">
    <property type="component" value="Unassembled WGS sequence"/>
</dbReference>
<dbReference type="PANTHER" id="PTHR24034:SF158">
    <property type="entry name" value="FIBULIN 2"/>
    <property type="match status" value="1"/>
</dbReference>
<dbReference type="InterPro" id="IPR000152">
    <property type="entry name" value="EGF-type_Asp/Asn_hydroxyl_site"/>
</dbReference>
<proteinExistence type="inferred from homology"/>
<dbReference type="Pfam" id="PF22914">
    <property type="entry name" value="Fibulin_C"/>
    <property type="match status" value="1"/>
</dbReference>
<organism evidence="12 13">
    <name type="scientific">Coilia grayii</name>
    <name type="common">Gray's grenadier anchovy</name>
    <dbReference type="NCBI Taxonomy" id="363190"/>
    <lineage>
        <taxon>Eukaryota</taxon>
        <taxon>Metazoa</taxon>
        <taxon>Chordata</taxon>
        <taxon>Craniata</taxon>
        <taxon>Vertebrata</taxon>
        <taxon>Euteleostomi</taxon>
        <taxon>Actinopterygii</taxon>
        <taxon>Neopterygii</taxon>
        <taxon>Teleostei</taxon>
        <taxon>Clupei</taxon>
        <taxon>Clupeiformes</taxon>
        <taxon>Clupeoidei</taxon>
        <taxon>Engraulidae</taxon>
        <taxon>Coilinae</taxon>
        <taxon>Coilia</taxon>
    </lineage>
</organism>
<accession>A0ABD1KXN0</accession>
<evidence type="ECO:0000256" key="9">
    <source>
        <dbReference type="ARBA" id="ARBA00023180"/>
    </source>
</evidence>
<dbReference type="InterPro" id="IPR050751">
    <property type="entry name" value="ECM_structural_protein"/>
</dbReference>
<dbReference type="SUPFAM" id="SSF57196">
    <property type="entry name" value="EGF/Laminin"/>
    <property type="match status" value="1"/>
</dbReference>
<dbReference type="PANTHER" id="PTHR24034">
    <property type="entry name" value="EGF-LIKE DOMAIN-CONTAINING PROTEIN"/>
    <property type="match status" value="1"/>
</dbReference>
<evidence type="ECO:0000256" key="2">
    <source>
        <dbReference type="ARBA" id="ARBA00006127"/>
    </source>
</evidence>
<dbReference type="InterPro" id="IPR009030">
    <property type="entry name" value="Growth_fac_rcpt_cys_sf"/>
</dbReference>
<keyword evidence="7" id="KW-0106">Calcium</keyword>
<keyword evidence="6" id="KW-0677">Repeat</keyword>
<dbReference type="SMART" id="SM00179">
    <property type="entry name" value="EGF_CA"/>
    <property type="match status" value="4"/>
</dbReference>
<evidence type="ECO:0000256" key="7">
    <source>
        <dbReference type="ARBA" id="ARBA00022837"/>
    </source>
</evidence>
<feature type="domain" description="EGF-like" evidence="11">
    <location>
        <begin position="158"/>
        <end position="196"/>
    </location>
</feature>
<evidence type="ECO:0000256" key="1">
    <source>
        <dbReference type="ARBA" id="ARBA00004498"/>
    </source>
</evidence>
<evidence type="ECO:0000256" key="5">
    <source>
        <dbReference type="ARBA" id="ARBA00022536"/>
    </source>
</evidence>
<dbReference type="Gene3D" id="2.10.25.10">
    <property type="entry name" value="Laminin"/>
    <property type="match status" value="4"/>
</dbReference>
<comment type="caution">
    <text evidence="10">Lacks conserved residue(s) required for the propagation of feature annotation.</text>
</comment>
<dbReference type="FunFam" id="2.10.25.10:FF:000078">
    <property type="entry name" value="Fibulin-1"/>
    <property type="match status" value="2"/>
</dbReference>
<sequence length="399" mass="45478">MRPLWFPHYIPPLWFPHYIPPLWLPHYMCLLWLSQCMHSLWVSIYMRVLWFPHYMPLCGSPTTCPSVVPPLHAPLWFPHYMPLCGSPTTCIPVVPPVHACPVVPSLHAPLWLSVADVNECWRYPGRLCAQTCENTPGSYQCSCTTGFRLTSDGKNCEDVNECLNNPCGQECANIYGSYQCYCREGYHLREDGHTCDDIDECSQSMGHLCAFKCVNVEGSYQCACPEYGYTMSPNGRSCLDIDECTTGTHNCSLTETCYNIQGDHRCLSFSCPDNYRRVSDMRCERASCGNFMECQNSPLRITYYQLSFQTNTVVPAQIFRIGPSPAYAGDNIIISIPRGNEEGYFSTRKLNSYTGAVYLHRQVHHPRDFLIDVEMRLWRQGTFTTFVAKIYVFITAPAL</sequence>
<dbReference type="Pfam" id="PF12662">
    <property type="entry name" value="cEGF"/>
    <property type="match status" value="3"/>
</dbReference>
<gene>
    <name evidence="12" type="ORF">ACEWY4_000785</name>
</gene>
<evidence type="ECO:0000259" key="11">
    <source>
        <dbReference type="PROSITE" id="PS50026"/>
    </source>
</evidence>
<evidence type="ECO:0000313" key="13">
    <source>
        <dbReference type="Proteomes" id="UP001591681"/>
    </source>
</evidence>
<evidence type="ECO:0000256" key="8">
    <source>
        <dbReference type="ARBA" id="ARBA00023157"/>
    </source>
</evidence>
<dbReference type="InterPro" id="IPR055088">
    <property type="entry name" value="Fibulin_C"/>
</dbReference>
<dbReference type="SUPFAM" id="SSF57184">
    <property type="entry name" value="Growth factor receptor domain"/>
    <property type="match status" value="1"/>
</dbReference>
<evidence type="ECO:0000256" key="3">
    <source>
        <dbReference type="ARBA" id="ARBA00022525"/>
    </source>
</evidence>
<dbReference type="SMART" id="SM00181">
    <property type="entry name" value="EGF"/>
    <property type="match status" value="4"/>
</dbReference>
<dbReference type="InterPro" id="IPR026823">
    <property type="entry name" value="cEGF"/>
</dbReference>
<keyword evidence="9" id="KW-0325">Glycoprotein</keyword>
<dbReference type="InterPro" id="IPR001881">
    <property type="entry name" value="EGF-like_Ca-bd_dom"/>
</dbReference>
<dbReference type="PROSITE" id="PS01186">
    <property type="entry name" value="EGF_2"/>
    <property type="match status" value="2"/>
</dbReference>
<dbReference type="InterPro" id="IPR018097">
    <property type="entry name" value="EGF_Ca-bd_CS"/>
</dbReference>
<name>A0ABD1KXN0_9TELE</name>
<dbReference type="PROSITE" id="PS00010">
    <property type="entry name" value="ASX_HYDROXYL"/>
    <property type="match status" value="3"/>
</dbReference>
<evidence type="ECO:0000256" key="10">
    <source>
        <dbReference type="PROSITE-ProRule" id="PRU00076"/>
    </source>
</evidence>
<reference evidence="12 13" key="1">
    <citation type="submission" date="2024-09" db="EMBL/GenBank/DDBJ databases">
        <title>A chromosome-level genome assembly of Gray's grenadier anchovy, Coilia grayii.</title>
        <authorList>
            <person name="Fu Z."/>
        </authorList>
    </citation>
    <scope>NUCLEOTIDE SEQUENCE [LARGE SCALE GENOMIC DNA]</scope>
    <source>
        <strain evidence="12">G4</strain>
        <tissue evidence="12">Muscle</tissue>
    </source>
</reference>
<dbReference type="PROSITE" id="PS01187">
    <property type="entry name" value="EGF_CA"/>
    <property type="match status" value="1"/>
</dbReference>
<comment type="caution">
    <text evidence="12">The sequence shown here is derived from an EMBL/GenBank/DDBJ whole genome shotgun (WGS) entry which is preliminary data.</text>
</comment>
<keyword evidence="13" id="KW-1185">Reference proteome</keyword>
<feature type="domain" description="EGF-like" evidence="11">
    <location>
        <begin position="116"/>
        <end position="157"/>
    </location>
</feature>
<dbReference type="FunFam" id="2.10.25.10:FF:000010">
    <property type="entry name" value="Pro-epidermal growth factor"/>
    <property type="match status" value="1"/>
</dbReference>
<comment type="similarity">
    <text evidence="2">Belongs to the fibulin family.</text>
</comment>
<comment type="subcellular location">
    <subcellularLocation>
        <location evidence="1">Secreted</location>
        <location evidence="1">Extracellular space</location>
        <location evidence="1">Extracellular matrix</location>
    </subcellularLocation>
</comment>
<dbReference type="PROSITE" id="PS50026">
    <property type="entry name" value="EGF_3"/>
    <property type="match status" value="2"/>
</dbReference>
<evidence type="ECO:0000313" key="12">
    <source>
        <dbReference type="EMBL" id="KAL2103917.1"/>
    </source>
</evidence>
<protein>
    <recommendedName>
        <fullName evidence="11">EGF-like domain-containing protein</fullName>
    </recommendedName>
</protein>
<keyword evidence="5 10" id="KW-0245">EGF-like domain</keyword>
<dbReference type="EMBL" id="JBHFQA010000001">
    <property type="protein sequence ID" value="KAL2103917.1"/>
    <property type="molecule type" value="Genomic_DNA"/>
</dbReference>
<evidence type="ECO:0000256" key="6">
    <source>
        <dbReference type="ARBA" id="ARBA00022737"/>
    </source>
</evidence>
<keyword evidence="4" id="KW-0272">Extracellular matrix</keyword>
<keyword evidence="3" id="KW-0964">Secreted</keyword>
<keyword evidence="8" id="KW-1015">Disulfide bond</keyword>